<dbReference type="KEGG" id="ido:I598_0205"/>
<dbReference type="OrthoDB" id="262125at2"/>
<dbReference type="STRING" id="1300344.I598_0205"/>
<dbReference type="EMBL" id="CP014209">
    <property type="protein sequence ID" value="ANC29796.1"/>
    <property type="molecule type" value="Genomic_DNA"/>
</dbReference>
<evidence type="ECO:0000313" key="2">
    <source>
        <dbReference type="Proteomes" id="UP000076794"/>
    </source>
</evidence>
<accession>A0A168EAC1</accession>
<dbReference type="AlphaFoldDB" id="A0A168EAC1"/>
<sequence length="246" mass="27297">MVALSGVVAAPAQARDTMPPTAPRVAVDRWLDPKPTDFSGLYAWYPRVTWAASRDAGQVTGYQVQMRTTAEFGPLSPWATVGRTWRSADARSMRPMVYGGDQICLRVRARDTAGNVSAWSKRRCATAPLTPIMYFDGFRAFIDDDGARTHEFAVVSTRLDGFSTRTRHPLTDVRGVRVSVRTGPTAGRMKVYAGKRYLGTVNARSKSTGWHSRKVTIPADRASTGRIRFVPVTKAPVHVRFVWPIR</sequence>
<reference evidence="1 2" key="1">
    <citation type="submission" date="2016-01" db="EMBL/GenBank/DDBJ databases">
        <title>Complete genome sequence of a soil Actinobacterium, Isoptericola dokdonensis DS-3.</title>
        <authorList>
            <person name="Kwon S.-K."/>
            <person name="Kim J.F."/>
        </authorList>
    </citation>
    <scope>NUCLEOTIDE SEQUENCE [LARGE SCALE GENOMIC DNA]</scope>
    <source>
        <strain evidence="1 2">DS-3</strain>
    </source>
</reference>
<dbReference type="GO" id="GO:0005975">
    <property type="term" value="P:carbohydrate metabolic process"/>
    <property type="evidence" value="ECO:0007669"/>
    <property type="project" value="UniProtKB-ARBA"/>
</dbReference>
<organism evidence="1 2">
    <name type="scientific">Isoptericola dokdonensis DS-3</name>
    <dbReference type="NCBI Taxonomy" id="1300344"/>
    <lineage>
        <taxon>Bacteria</taxon>
        <taxon>Bacillati</taxon>
        <taxon>Actinomycetota</taxon>
        <taxon>Actinomycetes</taxon>
        <taxon>Micrococcales</taxon>
        <taxon>Promicromonosporaceae</taxon>
        <taxon>Isoptericola</taxon>
    </lineage>
</organism>
<name>A0A168EAC1_9MICO</name>
<dbReference type="Proteomes" id="UP000076794">
    <property type="component" value="Chromosome"/>
</dbReference>
<dbReference type="RefSeq" id="WP_157557117.1">
    <property type="nucleotide sequence ID" value="NZ_CP014209.1"/>
</dbReference>
<dbReference type="Gene3D" id="2.60.40.10">
    <property type="entry name" value="Immunoglobulins"/>
    <property type="match status" value="1"/>
</dbReference>
<dbReference type="InterPro" id="IPR013783">
    <property type="entry name" value="Ig-like_fold"/>
</dbReference>
<protein>
    <submittedName>
        <fullName evidence="1">Uncharacterized protein</fullName>
    </submittedName>
</protein>
<dbReference type="PATRIC" id="fig|1300344.3.peg.200"/>
<proteinExistence type="predicted"/>
<keyword evidence="2" id="KW-1185">Reference proteome</keyword>
<evidence type="ECO:0000313" key="1">
    <source>
        <dbReference type="EMBL" id="ANC29796.1"/>
    </source>
</evidence>
<gene>
    <name evidence="1" type="ORF">I598_0205</name>
</gene>